<dbReference type="OrthoDB" id="4485682at2759"/>
<dbReference type="PANTHER" id="PTHR37535">
    <property type="entry name" value="FLUG DOMAIN PROTEIN"/>
    <property type="match status" value="1"/>
</dbReference>
<dbReference type="InterPro" id="IPR021842">
    <property type="entry name" value="DUF3435"/>
</dbReference>
<dbReference type="EMBL" id="MVGC01000079">
    <property type="protein sequence ID" value="RJE24476.1"/>
    <property type="molecule type" value="Genomic_DNA"/>
</dbReference>
<dbReference type="Pfam" id="PF11917">
    <property type="entry name" value="DUF3435"/>
    <property type="match status" value="1"/>
</dbReference>
<evidence type="ECO:0000259" key="2">
    <source>
        <dbReference type="PROSITE" id="PS00028"/>
    </source>
</evidence>
<dbReference type="Proteomes" id="UP000266188">
    <property type="component" value="Unassembled WGS sequence"/>
</dbReference>
<dbReference type="STRING" id="2070753.A0A3A2ZN70"/>
<evidence type="ECO:0000313" key="3">
    <source>
        <dbReference type="EMBL" id="RJE24476.1"/>
    </source>
</evidence>
<comment type="caution">
    <text evidence="3">The sequence shown here is derived from an EMBL/GenBank/DDBJ whole genome shotgun (WGS) entry which is preliminary data.</text>
</comment>
<dbReference type="PANTHER" id="PTHR37535:SF4">
    <property type="entry name" value="FLUG DOMAIN-CONTAINING PROTEIN"/>
    <property type="match status" value="1"/>
</dbReference>
<dbReference type="InterPro" id="IPR013087">
    <property type="entry name" value="Znf_C2H2_type"/>
</dbReference>
<keyword evidence="4" id="KW-1185">Reference proteome</keyword>
<evidence type="ECO:0000256" key="1">
    <source>
        <dbReference type="SAM" id="MobiDB-lite"/>
    </source>
</evidence>
<feature type="domain" description="C2H2-type" evidence="2">
    <location>
        <begin position="515"/>
        <end position="538"/>
    </location>
</feature>
<organism evidence="3 4">
    <name type="scientific">Aspergillus sclerotialis</name>
    <dbReference type="NCBI Taxonomy" id="2070753"/>
    <lineage>
        <taxon>Eukaryota</taxon>
        <taxon>Fungi</taxon>
        <taxon>Dikarya</taxon>
        <taxon>Ascomycota</taxon>
        <taxon>Pezizomycotina</taxon>
        <taxon>Eurotiomycetes</taxon>
        <taxon>Eurotiomycetidae</taxon>
        <taxon>Eurotiales</taxon>
        <taxon>Aspergillaceae</taxon>
        <taxon>Aspergillus</taxon>
        <taxon>Aspergillus subgen. Polypaecilum</taxon>
    </lineage>
</organism>
<evidence type="ECO:0000313" key="4">
    <source>
        <dbReference type="Proteomes" id="UP000266188"/>
    </source>
</evidence>
<dbReference type="PROSITE" id="PS00028">
    <property type="entry name" value="ZINC_FINGER_C2H2_1"/>
    <property type="match status" value="1"/>
</dbReference>
<gene>
    <name evidence="3" type="ORF">PHISCL_03168</name>
</gene>
<protein>
    <submittedName>
        <fullName evidence="3">FluG domain protein</fullName>
    </submittedName>
</protein>
<accession>A0A3A2ZN70</accession>
<dbReference type="AlphaFoldDB" id="A0A3A2ZN70"/>
<sequence length="542" mass="63122">MGAKTQPPINIDDLLYKTYHIMALTNVQFATVRCRHQHSCLRKMMSSTSARPGTLVESEGYMRTNDSLKWKDIELFMVKHPEIPECQTLLMRATHRLNKGKRNKGVAPVYTYTERNDNLGLCVIQDILEFAFRDGAFASEYIKEPRDIWRYTHVPNHRLSTPIHFKEEVQEIPIFRRAVKDAEGGWITHPTRALPYKKAQDDEVTTSRSDGSKEPGSLYKYRKGAAQKLRHLDEHSRNIIMGHSRSHTFAYYVQVQDDTQSAFMGTPARDALIKLATNSSLTRDASVPQHLTDEKKQEIEQLTELSDLKRKRDQLRRDLIAQYHLLHKARGTFLYAEFERAQKQVRARRKKLHKAAKDEQHENFFKHIGNRIVEANYQGKPLTFEPDISHVVPERKALADLEFKNRDVDKISDDELLEDRIRSLEMRLALYHLEVPKTLQKRINFREPSPEVASYPEVLDNLPLESKSGLECPVCLGRPGMHSRARRYSYARKDTLQRHFETHNLKQKFPKGRTCDCPGCEEVFYTLSKYKFHLDMVHKISL</sequence>
<reference evidence="4" key="1">
    <citation type="submission" date="2017-02" db="EMBL/GenBank/DDBJ databases">
        <authorList>
            <person name="Tafer H."/>
            <person name="Lopandic K."/>
        </authorList>
    </citation>
    <scope>NUCLEOTIDE SEQUENCE [LARGE SCALE GENOMIC DNA]</scope>
    <source>
        <strain evidence="4">CBS 366.77</strain>
    </source>
</reference>
<feature type="region of interest" description="Disordered" evidence="1">
    <location>
        <begin position="197"/>
        <end position="217"/>
    </location>
</feature>
<proteinExistence type="predicted"/>
<name>A0A3A2ZN70_9EURO</name>